<feature type="transmembrane region" description="Helical" evidence="1">
    <location>
        <begin position="117"/>
        <end position="136"/>
    </location>
</feature>
<proteinExistence type="predicted"/>
<dbReference type="RefSeq" id="WP_142052200.1">
    <property type="nucleotide sequence ID" value="NZ_VFPA01000001.1"/>
</dbReference>
<dbReference type="AlphaFoldDB" id="A0A543E2J7"/>
<keyword evidence="1" id="KW-0472">Membrane</keyword>
<keyword evidence="1" id="KW-0812">Transmembrane</keyword>
<evidence type="ECO:0000313" key="3">
    <source>
        <dbReference type="Proteomes" id="UP000315677"/>
    </source>
</evidence>
<reference evidence="2 3" key="1">
    <citation type="submission" date="2019-06" db="EMBL/GenBank/DDBJ databases">
        <title>Sequencing the genomes of 1000 actinobacteria strains.</title>
        <authorList>
            <person name="Klenk H.-P."/>
        </authorList>
    </citation>
    <scope>NUCLEOTIDE SEQUENCE [LARGE SCALE GENOMIC DNA]</scope>
    <source>
        <strain evidence="2 3">DSM 45301</strain>
    </source>
</reference>
<dbReference type="OrthoDB" id="3825558at2"/>
<organism evidence="2 3">
    <name type="scientific">Pseudonocardia kunmingensis</name>
    <dbReference type="NCBI Taxonomy" id="630975"/>
    <lineage>
        <taxon>Bacteria</taxon>
        <taxon>Bacillati</taxon>
        <taxon>Actinomycetota</taxon>
        <taxon>Actinomycetes</taxon>
        <taxon>Pseudonocardiales</taxon>
        <taxon>Pseudonocardiaceae</taxon>
        <taxon>Pseudonocardia</taxon>
    </lineage>
</organism>
<accession>A0A543E2J7</accession>
<feature type="transmembrane region" description="Helical" evidence="1">
    <location>
        <begin position="77"/>
        <end position="97"/>
    </location>
</feature>
<dbReference type="Pfam" id="PF11377">
    <property type="entry name" value="DUF3180"/>
    <property type="match status" value="1"/>
</dbReference>
<dbReference type="EMBL" id="VFPA01000001">
    <property type="protein sequence ID" value="TQM15821.1"/>
    <property type="molecule type" value="Genomic_DNA"/>
</dbReference>
<dbReference type="InterPro" id="IPR021517">
    <property type="entry name" value="DUF3180"/>
</dbReference>
<feature type="transmembrane region" description="Helical" evidence="1">
    <location>
        <begin position="34"/>
        <end position="56"/>
    </location>
</feature>
<sequence length="161" mass="16408">MKQTRPRDLFAVGLVVAVLANLGIRLSYGSLPQIPLLAGATFGVLGIAEAIAGNALRARIRRRPGTEPVQPLVAARAVMVAKASALAGAIMAGVWTGLLAHVLPQAGEITAASNDSLSGGIALVCALGLVAGALWLEHCCRTPDDEPGDEPHGRATGADHP</sequence>
<dbReference type="Proteomes" id="UP000315677">
    <property type="component" value="Unassembled WGS sequence"/>
</dbReference>
<protein>
    <submittedName>
        <fullName evidence="2">Uncharacterized protein DUF3180</fullName>
    </submittedName>
</protein>
<evidence type="ECO:0000256" key="1">
    <source>
        <dbReference type="SAM" id="Phobius"/>
    </source>
</evidence>
<comment type="caution">
    <text evidence="2">The sequence shown here is derived from an EMBL/GenBank/DDBJ whole genome shotgun (WGS) entry which is preliminary data.</text>
</comment>
<feature type="transmembrane region" description="Helical" evidence="1">
    <location>
        <begin position="9"/>
        <end position="28"/>
    </location>
</feature>
<evidence type="ECO:0000313" key="2">
    <source>
        <dbReference type="EMBL" id="TQM15821.1"/>
    </source>
</evidence>
<name>A0A543E2J7_9PSEU</name>
<keyword evidence="3" id="KW-1185">Reference proteome</keyword>
<keyword evidence="1" id="KW-1133">Transmembrane helix</keyword>
<gene>
    <name evidence="2" type="ORF">FB558_2615</name>
</gene>